<accession>H2XTK0</accession>
<proteinExistence type="predicted"/>
<reference evidence="1" key="4">
    <citation type="submission" date="2025-09" db="UniProtKB">
        <authorList>
            <consortium name="Ensembl"/>
        </authorList>
    </citation>
    <scope>IDENTIFICATION</scope>
</reference>
<sequence>MQNKQNTKTRYFVTTIFIHIHTIYCRARINSANFSPGSIKTHQMHLFWLAACCKTNVKKYLTYSTVV</sequence>
<dbReference type="Proteomes" id="UP000008144">
    <property type="component" value="Chromosome 9"/>
</dbReference>
<dbReference type="Ensembl" id="ENSCINT00000032458.1">
    <property type="protein sequence ID" value="ENSCINP00000032984.1"/>
    <property type="gene ID" value="ENSCING00000018259.1"/>
</dbReference>
<dbReference type="AlphaFoldDB" id="H2XTK0"/>
<reference evidence="2" key="1">
    <citation type="journal article" date="2002" name="Science">
        <title>The draft genome of Ciona intestinalis: insights into chordate and vertebrate origins.</title>
        <authorList>
            <person name="Dehal P."/>
            <person name="Satou Y."/>
            <person name="Campbell R.K."/>
            <person name="Chapman J."/>
            <person name="Degnan B."/>
            <person name="De Tomaso A."/>
            <person name="Davidson B."/>
            <person name="Di Gregorio A."/>
            <person name="Gelpke M."/>
            <person name="Goodstein D.M."/>
            <person name="Harafuji N."/>
            <person name="Hastings K.E."/>
            <person name="Ho I."/>
            <person name="Hotta K."/>
            <person name="Huang W."/>
            <person name="Kawashima T."/>
            <person name="Lemaire P."/>
            <person name="Martinez D."/>
            <person name="Meinertzhagen I.A."/>
            <person name="Necula S."/>
            <person name="Nonaka M."/>
            <person name="Putnam N."/>
            <person name="Rash S."/>
            <person name="Saiga H."/>
            <person name="Satake M."/>
            <person name="Terry A."/>
            <person name="Yamada L."/>
            <person name="Wang H.G."/>
            <person name="Awazu S."/>
            <person name="Azumi K."/>
            <person name="Boore J."/>
            <person name="Branno M."/>
            <person name="Chin-Bow S."/>
            <person name="DeSantis R."/>
            <person name="Doyle S."/>
            <person name="Francino P."/>
            <person name="Keys D.N."/>
            <person name="Haga S."/>
            <person name="Hayashi H."/>
            <person name="Hino K."/>
            <person name="Imai K.S."/>
            <person name="Inaba K."/>
            <person name="Kano S."/>
            <person name="Kobayashi K."/>
            <person name="Kobayashi M."/>
            <person name="Lee B.I."/>
            <person name="Makabe K.W."/>
            <person name="Manohar C."/>
            <person name="Matassi G."/>
            <person name="Medina M."/>
            <person name="Mochizuki Y."/>
            <person name="Mount S."/>
            <person name="Morishita T."/>
            <person name="Miura S."/>
            <person name="Nakayama A."/>
            <person name="Nishizaka S."/>
            <person name="Nomoto H."/>
            <person name="Ohta F."/>
            <person name="Oishi K."/>
            <person name="Rigoutsos I."/>
            <person name="Sano M."/>
            <person name="Sasaki A."/>
            <person name="Sasakura Y."/>
            <person name="Shoguchi E."/>
            <person name="Shin-i T."/>
            <person name="Spagnuolo A."/>
            <person name="Stainier D."/>
            <person name="Suzuki M.M."/>
            <person name="Tassy O."/>
            <person name="Takatori N."/>
            <person name="Tokuoka M."/>
            <person name="Yagi K."/>
            <person name="Yoshizaki F."/>
            <person name="Wada S."/>
            <person name="Zhang C."/>
            <person name="Hyatt P.D."/>
            <person name="Larimer F."/>
            <person name="Detter C."/>
            <person name="Doggett N."/>
            <person name="Glavina T."/>
            <person name="Hawkins T."/>
            <person name="Richardson P."/>
            <person name="Lucas S."/>
            <person name="Kohara Y."/>
            <person name="Levine M."/>
            <person name="Satoh N."/>
            <person name="Rokhsar D.S."/>
        </authorList>
    </citation>
    <scope>NUCLEOTIDE SEQUENCE [LARGE SCALE GENOMIC DNA]</scope>
</reference>
<dbReference type="EMBL" id="EAAA01002880">
    <property type="status" value="NOT_ANNOTATED_CDS"/>
    <property type="molecule type" value="Genomic_DNA"/>
</dbReference>
<evidence type="ECO:0000313" key="2">
    <source>
        <dbReference type="Proteomes" id="UP000008144"/>
    </source>
</evidence>
<dbReference type="InParanoid" id="H2XTK0"/>
<protein>
    <submittedName>
        <fullName evidence="1">Uncharacterized protein</fullName>
    </submittedName>
</protein>
<reference evidence="1" key="2">
    <citation type="journal article" date="2008" name="Genome Biol.">
        <title>Improved genome assembly and evidence-based global gene model set for the chordate Ciona intestinalis: new insight into intron and operon populations.</title>
        <authorList>
            <person name="Satou Y."/>
            <person name="Mineta K."/>
            <person name="Ogasawara M."/>
            <person name="Sasakura Y."/>
            <person name="Shoguchi E."/>
            <person name="Ueno K."/>
            <person name="Yamada L."/>
            <person name="Matsumoto J."/>
            <person name="Wasserscheid J."/>
            <person name="Dewar K."/>
            <person name="Wiley G.B."/>
            <person name="Macmil S.L."/>
            <person name="Roe B.A."/>
            <person name="Zeller R.W."/>
            <person name="Hastings K.E."/>
            <person name="Lemaire P."/>
            <person name="Lindquist E."/>
            <person name="Endo T."/>
            <person name="Hotta K."/>
            <person name="Inaba K."/>
        </authorList>
    </citation>
    <scope>NUCLEOTIDE SEQUENCE [LARGE SCALE GENOMIC DNA]</scope>
    <source>
        <strain evidence="1">wild type</strain>
    </source>
</reference>
<organism evidence="1 2">
    <name type="scientific">Ciona intestinalis</name>
    <name type="common">Transparent sea squirt</name>
    <name type="synonym">Ascidia intestinalis</name>
    <dbReference type="NCBI Taxonomy" id="7719"/>
    <lineage>
        <taxon>Eukaryota</taxon>
        <taxon>Metazoa</taxon>
        <taxon>Chordata</taxon>
        <taxon>Tunicata</taxon>
        <taxon>Ascidiacea</taxon>
        <taxon>Phlebobranchia</taxon>
        <taxon>Cionidae</taxon>
        <taxon>Ciona</taxon>
    </lineage>
</organism>
<keyword evidence="2" id="KW-1185">Reference proteome</keyword>
<name>H2XTK0_CIOIN</name>
<evidence type="ECO:0000313" key="1">
    <source>
        <dbReference type="Ensembl" id="ENSCINP00000032984.1"/>
    </source>
</evidence>
<reference evidence="1" key="3">
    <citation type="submission" date="2025-08" db="UniProtKB">
        <authorList>
            <consortium name="Ensembl"/>
        </authorList>
    </citation>
    <scope>IDENTIFICATION</scope>
</reference>
<dbReference type="HOGENOM" id="CLU_2811606_0_0_1"/>